<evidence type="ECO:0000313" key="4">
    <source>
        <dbReference type="EMBL" id="KAE9411426.1"/>
    </source>
</evidence>
<keyword evidence="1" id="KW-0175">Coiled coil</keyword>
<evidence type="ECO:0000256" key="2">
    <source>
        <dbReference type="SAM" id="MobiDB-lite"/>
    </source>
</evidence>
<sequence length="411" mass="44251">MANAISTSSPLPSSPTPNVATYSFDTPVSSSFAGPSTWRPPTHWNIDSNGSLGSSGTIKKPLRTKDRTLEEKELITETTARVSSRLAADHSAVLNPDVETHFTDAVDAVNRLLPYHVFLQPKEDLEPLLCDRKGKTKAADSREVEETKFALECYRRRKKLQERFRKARIKGGDGTEFSPQHVVLTQSVLDSERVELAALNAELRAARSEFDRLEREKRASSNPPIPTNRPAYYAPTGQSAYYRHYPYAYAPSYGLAATPSQITTSTPTFPTPPTASSSAPHPVNQPPLLPNPTMSTYPANSAIPVQLPIASMPALTRLGIVPTPAASLIDGQPAPPAILRGSSNGMLNIEINISSLQPTQMSGLALILNSLMSRGPSTVSTTVPASAPVLSLSPPAPVSSTELRLAPPDKT</sequence>
<feature type="domain" description="GLTSCR protein conserved" evidence="3">
    <location>
        <begin position="89"/>
        <end position="200"/>
    </location>
</feature>
<name>A0A6A4ILR7_9AGAR</name>
<dbReference type="EMBL" id="ML769383">
    <property type="protein sequence ID" value="KAE9411426.1"/>
    <property type="molecule type" value="Genomic_DNA"/>
</dbReference>
<feature type="compositionally biased region" description="Low complexity" evidence="2">
    <location>
        <begin position="264"/>
        <end position="282"/>
    </location>
</feature>
<evidence type="ECO:0000259" key="3">
    <source>
        <dbReference type="Pfam" id="PF15249"/>
    </source>
</evidence>
<feature type="region of interest" description="Disordered" evidence="2">
    <location>
        <begin position="264"/>
        <end position="283"/>
    </location>
</feature>
<protein>
    <recommendedName>
        <fullName evidence="3">GLTSCR protein conserved domain-containing protein</fullName>
    </recommendedName>
</protein>
<feature type="region of interest" description="Disordered" evidence="2">
    <location>
        <begin position="391"/>
        <end position="411"/>
    </location>
</feature>
<feature type="region of interest" description="Disordered" evidence="2">
    <location>
        <begin position="33"/>
        <end position="64"/>
    </location>
</feature>
<evidence type="ECO:0000313" key="5">
    <source>
        <dbReference type="Proteomes" id="UP000799118"/>
    </source>
</evidence>
<dbReference type="AlphaFoldDB" id="A0A6A4ILR7"/>
<reference evidence="4" key="1">
    <citation type="journal article" date="2019" name="Environ. Microbiol.">
        <title>Fungal ecological strategies reflected in gene transcription - a case study of two litter decomposers.</title>
        <authorList>
            <person name="Barbi F."/>
            <person name="Kohler A."/>
            <person name="Barry K."/>
            <person name="Baskaran P."/>
            <person name="Daum C."/>
            <person name="Fauchery L."/>
            <person name="Ihrmark K."/>
            <person name="Kuo A."/>
            <person name="LaButti K."/>
            <person name="Lipzen A."/>
            <person name="Morin E."/>
            <person name="Grigoriev I.V."/>
            <person name="Henrissat B."/>
            <person name="Lindahl B."/>
            <person name="Martin F."/>
        </authorList>
    </citation>
    <scope>NUCLEOTIDE SEQUENCE</scope>
    <source>
        <strain evidence="4">JB14</strain>
    </source>
</reference>
<feature type="coiled-coil region" evidence="1">
    <location>
        <begin position="189"/>
        <end position="216"/>
    </location>
</feature>
<organism evidence="4 5">
    <name type="scientific">Gymnopus androsaceus JB14</name>
    <dbReference type="NCBI Taxonomy" id="1447944"/>
    <lineage>
        <taxon>Eukaryota</taxon>
        <taxon>Fungi</taxon>
        <taxon>Dikarya</taxon>
        <taxon>Basidiomycota</taxon>
        <taxon>Agaricomycotina</taxon>
        <taxon>Agaricomycetes</taxon>
        <taxon>Agaricomycetidae</taxon>
        <taxon>Agaricales</taxon>
        <taxon>Marasmiineae</taxon>
        <taxon>Omphalotaceae</taxon>
        <taxon>Gymnopus</taxon>
    </lineage>
</organism>
<feature type="compositionally biased region" description="Polar residues" evidence="2">
    <location>
        <begin position="45"/>
        <end position="57"/>
    </location>
</feature>
<dbReference type="Pfam" id="PF15249">
    <property type="entry name" value="GLTSCR1"/>
    <property type="match status" value="1"/>
</dbReference>
<dbReference type="Proteomes" id="UP000799118">
    <property type="component" value="Unassembled WGS sequence"/>
</dbReference>
<dbReference type="InterPro" id="IPR015671">
    <property type="entry name" value="GSCR1_dom"/>
</dbReference>
<accession>A0A6A4ILR7</accession>
<keyword evidence="5" id="KW-1185">Reference proteome</keyword>
<dbReference type="OrthoDB" id="2556847at2759"/>
<proteinExistence type="predicted"/>
<gene>
    <name evidence="4" type="ORF">BT96DRAFT_961330</name>
</gene>
<evidence type="ECO:0000256" key="1">
    <source>
        <dbReference type="SAM" id="Coils"/>
    </source>
</evidence>